<gene>
    <name evidence="1" type="ORF">GT020_12925</name>
</gene>
<evidence type="ECO:0000313" key="2">
    <source>
        <dbReference type="Proteomes" id="UP000477543"/>
    </source>
</evidence>
<organism evidence="1 2">
    <name type="scientific">Glutamicibacter soli</name>
    <dbReference type="NCBI Taxonomy" id="453836"/>
    <lineage>
        <taxon>Bacteria</taxon>
        <taxon>Bacillati</taxon>
        <taxon>Actinomycetota</taxon>
        <taxon>Actinomycetes</taxon>
        <taxon>Micrococcales</taxon>
        <taxon>Micrococcaceae</taxon>
        <taxon>Glutamicibacter</taxon>
    </lineage>
</organism>
<comment type="caution">
    <text evidence="1">The sequence shown here is derived from an EMBL/GenBank/DDBJ whole genome shotgun (WGS) entry which is preliminary data.</text>
</comment>
<sequence>MDYPELRSRTTQRVSELLSSPEARRHLASYGWVEGMPVVLADRNELLEDVMGFVSIHGRAVLLALCEAESDNLELWHVTIPSPIFTRVAPLPPETTLGDVCVRNRLSRLSPFRVSFWAHSAAIHEVPCFVRTDMNFTRSPAPVQPR</sequence>
<dbReference type="Proteomes" id="UP000477543">
    <property type="component" value="Unassembled WGS sequence"/>
</dbReference>
<evidence type="ECO:0000313" key="1">
    <source>
        <dbReference type="EMBL" id="NAZ16957.1"/>
    </source>
</evidence>
<dbReference type="EMBL" id="WYDN01000012">
    <property type="protein sequence ID" value="NAZ16957.1"/>
    <property type="molecule type" value="Genomic_DNA"/>
</dbReference>
<dbReference type="AlphaFoldDB" id="A0A6L9G713"/>
<proteinExistence type="predicted"/>
<reference evidence="1 2" key="1">
    <citation type="submission" date="2020-01" db="EMBL/GenBank/DDBJ databases">
        <title>Glutamicibacter soli M275.</title>
        <authorList>
            <person name="Meng X."/>
        </authorList>
    </citation>
    <scope>NUCLEOTIDE SEQUENCE [LARGE SCALE GENOMIC DNA]</scope>
    <source>
        <strain evidence="1 2">M275</strain>
    </source>
</reference>
<name>A0A6L9G713_9MICC</name>
<dbReference type="RefSeq" id="WP_047120420.1">
    <property type="nucleotide sequence ID" value="NZ_CM125969.1"/>
</dbReference>
<accession>A0A6L9G713</accession>
<protein>
    <submittedName>
        <fullName evidence="1">Uncharacterized protein</fullName>
    </submittedName>
</protein>